<dbReference type="Proteomes" id="UP000708208">
    <property type="component" value="Unassembled WGS sequence"/>
</dbReference>
<evidence type="ECO:0000313" key="1">
    <source>
        <dbReference type="EMBL" id="CAG7719020.1"/>
    </source>
</evidence>
<comment type="caution">
    <text evidence="1">The sequence shown here is derived from an EMBL/GenBank/DDBJ whole genome shotgun (WGS) entry which is preliminary data.</text>
</comment>
<gene>
    <name evidence="1" type="ORF">AFUS01_LOCUS8368</name>
</gene>
<organism evidence="1 2">
    <name type="scientific">Allacma fusca</name>
    <dbReference type="NCBI Taxonomy" id="39272"/>
    <lineage>
        <taxon>Eukaryota</taxon>
        <taxon>Metazoa</taxon>
        <taxon>Ecdysozoa</taxon>
        <taxon>Arthropoda</taxon>
        <taxon>Hexapoda</taxon>
        <taxon>Collembola</taxon>
        <taxon>Symphypleona</taxon>
        <taxon>Sminthuridae</taxon>
        <taxon>Allacma</taxon>
    </lineage>
</organism>
<dbReference type="EMBL" id="CAJVCH010058042">
    <property type="protein sequence ID" value="CAG7719020.1"/>
    <property type="molecule type" value="Genomic_DNA"/>
</dbReference>
<dbReference type="OrthoDB" id="510539at2759"/>
<feature type="non-terminal residue" evidence="1">
    <location>
        <position position="1"/>
    </location>
</feature>
<evidence type="ECO:0000313" key="2">
    <source>
        <dbReference type="Proteomes" id="UP000708208"/>
    </source>
</evidence>
<sequence>WTLQSGYPLVRITKISKTRFYISQEKYMGNNKASDSVQTEGFWNIP</sequence>
<reference evidence="1" key="1">
    <citation type="submission" date="2021-06" db="EMBL/GenBank/DDBJ databases">
        <authorList>
            <person name="Hodson N. C."/>
            <person name="Mongue J. A."/>
            <person name="Jaron S. K."/>
        </authorList>
    </citation>
    <scope>NUCLEOTIDE SEQUENCE</scope>
</reference>
<dbReference type="AlphaFoldDB" id="A0A8J2JF52"/>
<name>A0A8J2JF52_9HEXA</name>
<accession>A0A8J2JF52</accession>
<protein>
    <submittedName>
        <fullName evidence="1">Uncharacterized protein</fullName>
    </submittedName>
</protein>
<feature type="non-terminal residue" evidence="1">
    <location>
        <position position="46"/>
    </location>
</feature>
<keyword evidence="2" id="KW-1185">Reference proteome</keyword>
<proteinExistence type="predicted"/>